<protein>
    <submittedName>
        <fullName evidence="4">Anti-sigma factor</fullName>
    </submittedName>
</protein>
<dbReference type="AlphaFoldDB" id="A0A2U2PJ47"/>
<keyword evidence="1" id="KW-1133">Transmembrane helix</keyword>
<dbReference type="FunFam" id="2.60.120.1440:FF:000001">
    <property type="entry name" value="Putative anti-sigma factor"/>
    <property type="match status" value="1"/>
</dbReference>
<dbReference type="InterPro" id="IPR032508">
    <property type="entry name" value="FecR_C"/>
</dbReference>
<evidence type="ECO:0000313" key="5">
    <source>
        <dbReference type="Proteomes" id="UP000245647"/>
    </source>
</evidence>
<comment type="caution">
    <text evidence="4">The sequence shown here is derived from an EMBL/GenBank/DDBJ whole genome shotgun (WGS) entry which is preliminary data.</text>
</comment>
<keyword evidence="1" id="KW-0472">Membrane</keyword>
<name>A0A2U2PJ47_9SPHI</name>
<dbReference type="Pfam" id="PF16344">
    <property type="entry name" value="FecR_C"/>
    <property type="match status" value="1"/>
</dbReference>
<feature type="transmembrane region" description="Helical" evidence="1">
    <location>
        <begin position="67"/>
        <end position="87"/>
    </location>
</feature>
<feature type="domain" description="Protein FecR C-terminal" evidence="3">
    <location>
        <begin position="300"/>
        <end position="369"/>
    </location>
</feature>
<evidence type="ECO:0000259" key="2">
    <source>
        <dbReference type="Pfam" id="PF04773"/>
    </source>
</evidence>
<organism evidence="4 5">
    <name type="scientific">Pararcticibacter amylolyticus</name>
    <dbReference type="NCBI Taxonomy" id="2173175"/>
    <lineage>
        <taxon>Bacteria</taxon>
        <taxon>Pseudomonadati</taxon>
        <taxon>Bacteroidota</taxon>
        <taxon>Sphingobacteriia</taxon>
        <taxon>Sphingobacteriales</taxon>
        <taxon>Sphingobacteriaceae</taxon>
        <taxon>Pararcticibacter</taxon>
    </lineage>
</organism>
<dbReference type="InterPro" id="IPR012373">
    <property type="entry name" value="Ferrdict_sens_TM"/>
</dbReference>
<evidence type="ECO:0000256" key="1">
    <source>
        <dbReference type="SAM" id="Phobius"/>
    </source>
</evidence>
<dbReference type="Pfam" id="PF04773">
    <property type="entry name" value="FecR"/>
    <property type="match status" value="1"/>
</dbReference>
<dbReference type="Proteomes" id="UP000245647">
    <property type="component" value="Unassembled WGS sequence"/>
</dbReference>
<accession>A0A2U2PJ47</accession>
<evidence type="ECO:0000313" key="4">
    <source>
        <dbReference type="EMBL" id="PWG81426.1"/>
    </source>
</evidence>
<dbReference type="OrthoDB" id="1099963at2"/>
<dbReference type="Gene3D" id="3.55.50.30">
    <property type="match status" value="1"/>
</dbReference>
<dbReference type="GO" id="GO:0016989">
    <property type="term" value="F:sigma factor antagonist activity"/>
    <property type="evidence" value="ECO:0007669"/>
    <property type="project" value="TreeGrafter"/>
</dbReference>
<keyword evidence="1" id="KW-0812">Transmembrane</keyword>
<keyword evidence="5" id="KW-1185">Reference proteome</keyword>
<dbReference type="RefSeq" id="WP_109414910.1">
    <property type="nucleotide sequence ID" value="NZ_QEAS01000004.1"/>
</dbReference>
<feature type="domain" description="FecR protein" evidence="2">
    <location>
        <begin position="164"/>
        <end position="259"/>
    </location>
</feature>
<sequence length="370" mass="41315">MAKDARELLEKYANNQCTAEEKAIVESWYLQVSRSEDDSDLSPADFDRAEEQLYKRLPVFRRSYRRWLPLAAACTLLAVIGSGYYLIRQNRTRNNTAEARPAIAPGSNRAVLTLQNGRRIVLGTGADTQIAINAGLTAHKTSDGSIVFTQKPAPGRTNTGSYSTIETPQGGQYQVILSDGTKVWLNAASSLRFPDQFSGNKRQVEINGEGYFEVASNKSVPFYVSCGNQQIQVLGTHFNVHHYSDEQRSRVTLLQGSIRVRSGNNAAKLLHPGQEASSEGGELLIREVDTEDAIAWQKGYFDFTGKTVEEALREISRWYNVGIHYKDDGVRMRKIAGTISKYQTAEQVLKKIALTGIFHFEVSERIIEIE</sequence>
<dbReference type="EMBL" id="QEAS01000004">
    <property type="protein sequence ID" value="PWG81426.1"/>
    <property type="molecule type" value="Genomic_DNA"/>
</dbReference>
<dbReference type="PANTHER" id="PTHR30273">
    <property type="entry name" value="PERIPLASMIC SIGNAL SENSOR AND SIGMA FACTOR ACTIVATOR FECR-RELATED"/>
    <property type="match status" value="1"/>
</dbReference>
<dbReference type="PANTHER" id="PTHR30273:SF2">
    <property type="entry name" value="PROTEIN FECR"/>
    <property type="match status" value="1"/>
</dbReference>
<evidence type="ECO:0000259" key="3">
    <source>
        <dbReference type="Pfam" id="PF16344"/>
    </source>
</evidence>
<dbReference type="PIRSF" id="PIRSF018266">
    <property type="entry name" value="FecR"/>
    <property type="match status" value="1"/>
</dbReference>
<gene>
    <name evidence="4" type="ORF">DDR33_06210</name>
</gene>
<reference evidence="4 5" key="1">
    <citation type="submission" date="2018-04" db="EMBL/GenBank/DDBJ databases">
        <title>Pedobacter chongqingensis sp. nov., isolated from a rottenly hemp rope.</title>
        <authorList>
            <person name="Cai Y."/>
        </authorList>
    </citation>
    <scope>NUCLEOTIDE SEQUENCE [LARGE SCALE GENOMIC DNA]</scope>
    <source>
        <strain evidence="4 5">FJ4-8</strain>
    </source>
</reference>
<dbReference type="Gene3D" id="2.60.120.1440">
    <property type="match status" value="1"/>
</dbReference>
<proteinExistence type="predicted"/>
<dbReference type="InterPro" id="IPR006860">
    <property type="entry name" value="FecR"/>
</dbReference>